<dbReference type="HOGENOM" id="CLU_3185339_0_0_5"/>
<proteinExistence type="predicted"/>
<accession>V9W1J1</accession>
<dbReference type="EMBL" id="CP006773">
    <property type="protein sequence ID" value="AHD03042.1"/>
    <property type="molecule type" value="Genomic_DNA"/>
</dbReference>
<organism evidence="1 2">
    <name type="scientific">Leisingera methylohalidivorans DSM 14336</name>
    <dbReference type="NCBI Taxonomy" id="999552"/>
    <lineage>
        <taxon>Bacteria</taxon>
        <taxon>Pseudomonadati</taxon>
        <taxon>Pseudomonadota</taxon>
        <taxon>Alphaproteobacteria</taxon>
        <taxon>Rhodobacterales</taxon>
        <taxon>Roseobacteraceae</taxon>
        <taxon>Leisingera</taxon>
    </lineage>
</organism>
<evidence type="ECO:0000313" key="1">
    <source>
        <dbReference type="EMBL" id="AHD03042.1"/>
    </source>
</evidence>
<keyword evidence="2" id="KW-1185">Reference proteome</keyword>
<dbReference type="AlphaFoldDB" id="V9W1J1"/>
<dbReference type="Proteomes" id="UP000018780">
    <property type="component" value="Chromosome"/>
</dbReference>
<gene>
    <name evidence="1" type="ORF">METH_09505</name>
</gene>
<dbReference type="STRING" id="999552.METH_09505"/>
<sequence>MTAAFLPVSAASACAKMTVLLSVCAGLRKLHGPSESGARLNVIFFT</sequence>
<dbReference type="PATRIC" id="fig|999552.6.peg.1902"/>
<evidence type="ECO:0000313" key="2">
    <source>
        <dbReference type="Proteomes" id="UP000018780"/>
    </source>
</evidence>
<name>V9W1J1_9RHOB</name>
<dbReference type="KEGG" id="lmd:METH_09505"/>
<protein>
    <submittedName>
        <fullName evidence="1">Uncharacterized protein</fullName>
    </submittedName>
</protein>
<reference evidence="1 2" key="1">
    <citation type="submission" date="2013-09" db="EMBL/GenBank/DDBJ databases">
        <authorList>
            <consortium name="DOE Joint Genome Institute"/>
            <person name="Klenk H.-P."/>
            <person name="Huntemann M."/>
            <person name="Han J."/>
            <person name="Chen A."/>
            <person name="Kyrpides N."/>
            <person name="Mavromatis K."/>
            <person name="Markowitz V."/>
            <person name="Palaniappan K."/>
            <person name="Ivanova N."/>
            <person name="Schaumberg A."/>
            <person name="Pati A."/>
            <person name="Liolios K."/>
            <person name="Nordberg H.P."/>
            <person name="Cantor M.N."/>
            <person name="Hua S.X."/>
            <person name="Woyke T."/>
        </authorList>
    </citation>
    <scope>NUCLEOTIDE SEQUENCE [LARGE SCALE GENOMIC DNA]</scope>
    <source>
        <strain evidence="1 2">DSM 14336</strain>
    </source>
</reference>